<organism evidence="1">
    <name type="scientific">Lepeophtheirus salmonis</name>
    <name type="common">Salmon louse</name>
    <name type="synonym">Caligus salmonis</name>
    <dbReference type="NCBI Taxonomy" id="72036"/>
    <lineage>
        <taxon>Eukaryota</taxon>
        <taxon>Metazoa</taxon>
        <taxon>Ecdysozoa</taxon>
        <taxon>Arthropoda</taxon>
        <taxon>Crustacea</taxon>
        <taxon>Multicrustacea</taxon>
        <taxon>Hexanauplia</taxon>
        <taxon>Copepoda</taxon>
        <taxon>Siphonostomatoida</taxon>
        <taxon>Caligidae</taxon>
        <taxon>Lepeophtheirus</taxon>
    </lineage>
</organism>
<protein>
    <submittedName>
        <fullName evidence="1">Uncharacterized protein</fullName>
    </submittedName>
</protein>
<proteinExistence type="predicted"/>
<sequence length="102" mass="11435">MFLGCEDNQTTKTILIFMIKSAGGKYMDVVALVPVAKVNAEFINNQLSRLFIKSGSLTLPYRLTTKQLIQISTLSLCYGELQTLIPHPHNSSRNGYLLFNIK</sequence>
<dbReference type="AlphaFoldDB" id="A0A0K2T2W4"/>
<evidence type="ECO:0000313" key="1">
    <source>
        <dbReference type="EMBL" id="CDW19791.1"/>
    </source>
</evidence>
<accession>A0A0K2T2W4</accession>
<dbReference type="OrthoDB" id="6771146at2759"/>
<name>A0A0K2T2W4_LEPSM</name>
<dbReference type="EMBL" id="HACA01002430">
    <property type="protein sequence ID" value="CDW19791.1"/>
    <property type="molecule type" value="Transcribed_RNA"/>
</dbReference>
<reference evidence="1" key="1">
    <citation type="submission" date="2014-05" db="EMBL/GenBank/DDBJ databases">
        <authorList>
            <person name="Chronopoulou M."/>
        </authorList>
    </citation>
    <scope>NUCLEOTIDE SEQUENCE</scope>
    <source>
        <tissue evidence="1">Whole organism</tissue>
    </source>
</reference>